<keyword evidence="2" id="KW-1133">Transmembrane helix</keyword>
<feature type="region of interest" description="Disordered" evidence="1">
    <location>
        <begin position="225"/>
        <end position="245"/>
    </location>
</feature>
<feature type="transmembrane region" description="Helical" evidence="2">
    <location>
        <begin position="37"/>
        <end position="63"/>
    </location>
</feature>
<sequence>MSKQQSETLEVGGAPRADLLPPAARDAIRRRPVVRRLVLGLVVLALIVVVAVVGATLLASVAAGELEAERARTESLVAQQLEFVDARAADAALTESRAARVVSTAVEVDWETLLGEIRETLPAGVLLISVDGTLTADDAIGAAESPQGGDEQPEPLRQDSIGSFRINATSPTVPDIEAWLNDLESITGFAGIAPPVSVVGSEGASYAVTIEVLLNEEAYLGRFAPEDAASADADAGADSSEDEEE</sequence>
<evidence type="ECO:0000313" key="3">
    <source>
        <dbReference type="EMBL" id="MBA8848768.1"/>
    </source>
</evidence>
<keyword evidence="4" id="KW-1185">Reference proteome</keyword>
<feature type="compositionally biased region" description="Low complexity" evidence="1">
    <location>
        <begin position="226"/>
        <end position="238"/>
    </location>
</feature>
<evidence type="ECO:0000256" key="2">
    <source>
        <dbReference type="SAM" id="Phobius"/>
    </source>
</evidence>
<dbReference type="AlphaFoldDB" id="A0A839EGS3"/>
<proteinExistence type="predicted"/>
<protein>
    <recommendedName>
        <fullName evidence="5">Tfp pilus assembly protein PilN</fullName>
    </recommendedName>
</protein>
<dbReference type="Proteomes" id="UP000585905">
    <property type="component" value="Unassembled WGS sequence"/>
</dbReference>
<organism evidence="3 4">
    <name type="scientific">Microcella alkalica</name>
    <dbReference type="NCBI Taxonomy" id="355930"/>
    <lineage>
        <taxon>Bacteria</taxon>
        <taxon>Bacillati</taxon>
        <taxon>Actinomycetota</taxon>
        <taxon>Actinomycetes</taxon>
        <taxon>Micrococcales</taxon>
        <taxon>Microbacteriaceae</taxon>
        <taxon>Microcella</taxon>
    </lineage>
</organism>
<name>A0A839EGS3_9MICO</name>
<comment type="caution">
    <text evidence="3">The sequence shown here is derived from an EMBL/GenBank/DDBJ whole genome shotgun (WGS) entry which is preliminary data.</text>
</comment>
<accession>A0A839EGS3</accession>
<evidence type="ECO:0008006" key="5">
    <source>
        <dbReference type="Google" id="ProtNLM"/>
    </source>
</evidence>
<dbReference type="RefSeq" id="WP_182491555.1">
    <property type="nucleotide sequence ID" value="NZ_BAAAOV010000001.1"/>
</dbReference>
<keyword evidence="2" id="KW-0812">Transmembrane</keyword>
<reference evidence="3 4" key="1">
    <citation type="submission" date="2020-07" db="EMBL/GenBank/DDBJ databases">
        <title>Sequencing the genomes of 1000 actinobacteria strains.</title>
        <authorList>
            <person name="Klenk H.-P."/>
        </authorList>
    </citation>
    <scope>NUCLEOTIDE SEQUENCE [LARGE SCALE GENOMIC DNA]</scope>
    <source>
        <strain evidence="3 4">DSM 19663</strain>
    </source>
</reference>
<evidence type="ECO:0000256" key="1">
    <source>
        <dbReference type="SAM" id="MobiDB-lite"/>
    </source>
</evidence>
<keyword evidence="2" id="KW-0472">Membrane</keyword>
<gene>
    <name evidence="3" type="ORF">FHX53_002382</name>
</gene>
<evidence type="ECO:0000313" key="4">
    <source>
        <dbReference type="Proteomes" id="UP000585905"/>
    </source>
</evidence>
<dbReference type="EMBL" id="JACGWX010000007">
    <property type="protein sequence ID" value="MBA8848768.1"/>
    <property type="molecule type" value="Genomic_DNA"/>
</dbReference>